<dbReference type="RefSeq" id="WP_094403378.1">
    <property type="nucleotide sequence ID" value="NZ_NMVL01000025.1"/>
</dbReference>
<keyword evidence="9" id="KW-1185">Reference proteome</keyword>
<feature type="transmembrane region" description="Helical" evidence="7">
    <location>
        <begin position="280"/>
        <end position="299"/>
    </location>
</feature>
<feature type="transmembrane region" description="Helical" evidence="7">
    <location>
        <begin position="156"/>
        <end position="178"/>
    </location>
</feature>
<dbReference type="Proteomes" id="UP000215896">
    <property type="component" value="Unassembled WGS sequence"/>
</dbReference>
<feature type="transmembrane region" description="Helical" evidence="7">
    <location>
        <begin position="48"/>
        <end position="71"/>
    </location>
</feature>
<evidence type="ECO:0000313" key="8">
    <source>
        <dbReference type="EMBL" id="OYO12673.1"/>
    </source>
</evidence>
<feature type="transmembrane region" description="Helical" evidence="7">
    <location>
        <begin position="336"/>
        <end position="355"/>
    </location>
</feature>
<feature type="transmembrane region" description="Helical" evidence="7">
    <location>
        <begin position="311"/>
        <end position="330"/>
    </location>
</feature>
<evidence type="ECO:0000256" key="4">
    <source>
        <dbReference type="ARBA" id="ARBA00022692"/>
    </source>
</evidence>
<dbReference type="GO" id="GO:0005886">
    <property type="term" value="C:plasma membrane"/>
    <property type="evidence" value="ECO:0007669"/>
    <property type="project" value="UniProtKB-SubCell"/>
</dbReference>
<dbReference type="Pfam" id="PF07690">
    <property type="entry name" value="MFS_1"/>
    <property type="match status" value="1"/>
</dbReference>
<dbReference type="EMBL" id="NMVO01000014">
    <property type="protein sequence ID" value="OYO12673.1"/>
    <property type="molecule type" value="Genomic_DNA"/>
</dbReference>
<evidence type="ECO:0000256" key="3">
    <source>
        <dbReference type="ARBA" id="ARBA00022475"/>
    </source>
</evidence>
<proteinExistence type="predicted"/>
<comment type="caution">
    <text evidence="8">The sequence shown here is derived from an EMBL/GenBank/DDBJ whole genome shotgun (WGS) entry which is preliminary data.</text>
</comment>
<dbReference type="OrthoDB" id="9066401at2"/>
<evidence type="ECO:0000256" key="6">
    <source>
        <dbReference type="ARBA" id="ARBA00023136"/>
    </source>
</evidence>
<gene>
    <name evidence="8" type="ORF">CGZ94_12215</name>
</gene>
<dbReference type="InterPro" id="IPR011701">
    <property type="entry name" value="MFS"/>
</dbReference>
<keyword evidence="2" id="KW-0813">Transport</keyword>
<dbReference type="PANTHER" id="PTHR43045:SF1">
    <property type="entry name" value="SHIKIMATE TRANSPORTER"/>
    <property type="match status" value="1"/>
</dbReference>
<evidence type="ECO:0000313" key="9">
    <source>
        <dbReference type="Proteomes" id="UP000215896"/>
    </source>
</evidence>
<dbReference type="PROSITE" id="PS50850">
    <property type="entry name" value="MFS"/>
    <property type="match status" value="1"/>
</dbReference>
<dbReference type="InterPro" id="IPR020846">
    <property type="entry name" value="MFS_dom"/>
</dbReference>
<sequence>MTQSAATTPTSDRQMRRILFSSFMGTTIEYYDFILYATAAGLVFNHVFFAGLGPTVALLVSFGTLAVGYLARPLGGVIFGHIGDRVGRKKVLIITVLMMGISSTLIGLLPTTAMIGVAAPLLLVTLRILQGIAVGGEWGGATLLAFESAKKQSRGFAAAFAYIGAPAGTLAGTLILSWMSMMPRQDFLAWGWRVPFVFSLVLMGIGLFIRAKVSDAPVFQALLEKAEEQPRVPVAELFTRHPRALLTGIAAALSGQMTQGIMGIWALTYAIQQAAISQSGVLNAKALGTIGTLTMVLIGARLSDRFGRRRVLILGNLLAIALVVPVLLLLQAGTMLAFMAAILLGLSTIQGFVSGPYGAYASELFPTRVRYTGASISYQTASTLAGFAPLIATALVAGAGGSLWSLGVVWGGVILISLIALVLAPDRSRIELTELDARVDGTGSAAVAAADSRPDTQRA</sequence>
<feature type="transmembrane region" description="Helical" evidence="7">
    <location>
        <begin position="18"/>
        <end position="42"/>
    </location>
</feature>
<dbReference type="InterPro" id="IPR005829">
    <property type="entry name" value="Sugar_transporter_CS"/>
</dbReference>
<keyword evidence="6 7" id="KW-0472">Membrane</keyword>
<feature type="transmembrane region" description="Helical" evidence="7">
    <location>
        <begin position="91"/>
        <end position="109"/>
    </location>
</feature>
<dbReference type="Gene3D" id="1.20.1250.20">
    <property type="entry name" value="MFS general substrate transporter like domains"/>
    <property type="match status" value="2"/>
</dbReference>
<keyword evidence="5 7" id="KW-1133">Transmembrane helix</keyword>
<dbReference type="GO" id="GO:0022857">
    <property type="term" value="F:transmembrane transporter activity"/>
    <property type="evidence" value="ECO:0007669"/>
    <property type="project" value="InterPro"/>
</dbReference>
<dbReference type="PROSITE" id="PS00216">
    <property type="entry name" value="SUGAR_TRANSPORT_1"/>
    <property type="match status" value="1"/>
</dbReference>
<keyword evidence="3" id="KW-1003">Cell membrane</keyword>
<dbReference type="InterPro" id="IPR036259">
    <property type="entry name" value="MFS_trans_sf"/>
</dbReference>
<organism evidence="8 9">
    <name type="scientific">Enemella evansiae</name>
    <dbReference type="NCBI Taxonomy" id="2016499"/>
    <lineage>
        <taxon>Bacteria</taxon>
        <taxon>Bacillati</taxon>
        <taxon>Actinomycetota</taxon>
        <taxon>Actinomycetes</taxon>
        <taxon>Propionibacteriales</taxon>
        <taxon>Propionibacteriaceae</taxon>
        <taxon>Enemella</taxon>
    </lineage>
</organism>
<evidence type="ECO:0000256" key="1">
    <source>
        <dbReference type="ARBA" id="ARBA00004651"/>
    </source>
</evidence>
<accession>A0A4V3CED4</accession>
<accession>A0A255GEE6</accession>
<dbReference type="SUPFAM" id="SSF103473">
    <property type="entry name" value="MFS general substrate transporter"/>
    <property type="match status" value="1"/>
</dbReference>
<dbReference type="PANTHER" id="PTHR43045">
    <property type="entry name" value="SHIKIMATE TRANSPORTER"/>
    <property type="match status" value="1"/>
</dbReference>
<feature type="transmembrane region" description="Helical" evidence="7">
    <location>
        <begin position="376"/>
        <end position="397"/>
    </location>
</feature>
<name>A0A255GEE6_9ACTN</name>
<feature type="transmembrane region" description="Helical" evidence="7">
    <location>
        <begin position="403"/>
        <end position="424"/>
    </location>
</feature>
<keyword evidence="4 7" id="KW-0812">Transmembrane</keyword>
<dbReference type="AlphaFoldDB" id="A0A255GEE6"/>
<dbReference type="PROSITE" id="PS00217">
    <property type="entry name" value="SUGAR_TRANSPORT_2"/>
    <property type="match status" value="1"/>
</dbReference>
<evidence type="ECO:0000256" key="5">
    <source>
        <dbReference type="ARBA" id="ARBA00022989"/>
    </source>
</evidence>
<feature type="transmembrane region" description="Helical" evidence="7">
    <location>
        <begin position="190"/>
        <end position="209"/>
    </location>
</feature>
<dbReference type="CDD" id="cd17369">
    <property type="entry name" value="MFS_ShiA_like"/>
    <property type="match status" value="1"/>
</dbReference>
<comment type="subcellular location">
    <subcellularLocation>
        <location evidence="1">Cell membrane</location>
        <topology evidence="1">Multi-pass membrane protein</topology>
    </subcellularLocation>
</comment>
<evidence type="ECO:0000256" key="7">
    <source>
        <dbReference type="SAM" id="Phobius"/>
    </source>
</evidence>
<feature type="transmembrane region" description="Helical" evidence="7">
    <location>
        <begin position="244"/>
        <end position="268"/>
    </location>
</feature>
<evidence type="ECO:0000256" key="2">
    <source>
        <dbReference type="ARBA" id="ARBA00022448"/>
    </source>
</evidence>
<reference evidence="8 9" key="1">
    <citation type="submission" date="2017-07" db="EMBL/GenBank/DDBJ databases">
        <title>Draft whole genome sequences of clinical Proprionibacteriaceae strains.</title>
        <authorList>
            <person name="Bernier A.-M."/>
            <person name="Bernard K."/>
            <person name="Domingo M.-C."/>
        </authorList>
    </citation>
    <scope>NUCLEOTIDE SEQUENCE [LARGE SCALE GENOMIC DNA]</scope>
    <source>
        <strain evidence="8 9">NML 030167</strain>
    </source>
</reference>
<protein>
    <submittedName>
        <fullName evidence="8">MFS transporter</fullName>
    </submittedName>
</protein>
<feature type="transmembrane region" description="Helical" evidence="7">
    <location>
        <begin position="115"/>
        <end position="135"/>
    </location>
</feature>